<dbReference type="Proteomes" id="UP001604335">
    <property type="component" value="Unassembled WGS sequence"/>
</dbReference>
<feature type="transmembrane region" description="Helical" evidence="8">
    <location>
        <begin position="415"/>
        <end position="432"/>
    </location>
</feature>
<dbReference type="InterPro" id="IPR011066">
    <property type="entry name" value="MscS_channel_C_sf"/>
</dbReference>
<feature type="transmembrane region" description="Helical" evidence="8">
    <location>
        <begin position="384"/>
        <end position="409"/>
    </location>
</feature>
<comment type="similarity">
    <text evidence="2">Belongs to the MscS (TC 1.A.23) family.</text>
</comment>
<dbReference type="Pfam" id="PF00924">
    <property type="entry name" value="MS_channel_2nd"/>
    <property type="match status" value="1"/>
</dbReference>
<comment type="subcellular location">
    <subcellularLocation>
        <location evidence="1">Cell membrane</location>
        <topology evidence="1">Multi-pass membrane protein</topology>
    </subcellularLocation>
</comment>
<feature type="compositionally biased region" description="Basic and acidic residues" evidence="7">
    <location>
        <begin position="612"/>
        <end position="627"/>
    </location>
</feature>
<evidence type="ECO:0000259" key="10">
    <source>
        <dbReference type="Pfam" id="PF21082"/>
    </source>
</evidence>
<keyword evidence="12" id="KW-1185">Reference proteome</keyword>
<dbReference type="EMBL" id="JAZAQF010000086">
    <property type="protein sequence ID" value="MFG3818898.1"/>
    <property type="molecule type" value="Genomic_DNA"/>
</dbReference>
<evidence type="ECO:0000313" key="11">
    <source>
        <dbReference type="EMBL" id="MFG3818898.1"/>
    </source>
</evidence>
<evidence type="ECO:0000313" key="12">
    <source>
        <dbReference type="Proteomes" id="UP001604335"/>
    </source>
</evidence>
<evidence type="ECO:0000256" key="2">
    <source>
        <dbReference type="ARBA" id="ARBA00008017"/>
    </source>
</evidence>
<feature type="region of interest" description="Disordered" evidence="7">
    <location>
        <begin position="604"/>
        <end position="712"/>
    </location>
</feature>
<comment type="caution">
    <text evidence="11">The sequence shown here is derived from an EMBL/GenBank/DDBJ whole genome shotgun (WGS) entry which is preliminary data.</text>
</comment>
<feature type="transmembrane region" description="Helical" evidence="8">
    <location>
        <begin position="242"/>
        <end position="259"/>
    </location>
</feature>
<keyword evidence="5 8" id="KW-1133">Transmembrane helix</keyword>
<dbReference type="PANTHER" id="PTHR30460:SF0">
    <property type="entry name" value="MODERATE CONDUCTANCE MECHANOSENSITIVE CHANNEL YBIO"/>
    <property type="match status" value="1"/>
</dbReference>
<keyword evidence="4 8" id="KW-0812">Transmembrane</keyword>
<protein>
    <submittedName>
        <fullName evidence="11">Mechanosensitive ion channel family protein</fullName>
    </submittedName>
</protein>
<evidence type="ECO:0000256" key="8">
    <source>
        <dbReference type="SAM" id="Phobius"/>
    </source>
</evidence>
<dbReference type="InterPro" id="IPR023408">
    <property type="entry name" value="MscS_beta-dom_sf"/>
</dbReference>
<evidence type="ECO:0000256" key="6">
    <source>
        <dbReference type="ARBA" id="ARBA00023136"/>
    </source>
</evidence>
<feature type="domain" description="Mechanosensitive ion channel MscS" evidence="9">
    <location>
        <begin position="435"/>
        <end position="499"/>
    </location>
</feature>
<evidence type="ECO:0000256" key="7">
    <source>
        <dbReference type="SAM" id="MobiDB-lite"/>
    </source>
</evidence>
<evidence type="ECO:0000256" key="5">
    <source>
        <dbReference type="ARBA" id="ARBA00022989"/>
    </source>
</evidence>
<name>A0ABW7CFP5_9CYAN</name>
<dbReference type="InterPro" id="IPR045276">
    <property type="entry name" value="YbiO_bact"/>
</dbReference>
<dbReference type="InterPro" id="IPR010920">
    <property type="entry name" value="LSM_dom_sf"/>
</dbReference>
<sequence>MIQRVIQRAIRTIIQRRSGRSAGRRWPLGAIVLGLILWLGASSPLNAQAPAAAGSTLETNWANSLIQPWAAPWVGAEADRPQAAWIEFDGRPVFQIAAPPKELARRTATITTQLQGAGDRFLSDPKGSLAVTIELSASAPATNPNPNAAVPGSGSAPAVAAPAAPAAPLPATTLPAAALVDAPRILVNGRYIMTVTALDAGTQLTQPRIYATSVKTAIEESLQQARADRQPAALGQQVRSSLAIWLVALGAHLMLGWGLQRLDRLSHSTPPVDPKPNDSFPLAAWLQRQRRDHWLAIGRILIQIAQPSVWATASLWVLGNFPATRWLQARIFDALEAYLKLGLATLVTYIAILLSYIAVDRATAILTAGTQIAPRTRPRLQQRVLTLSSILKSFLTVLLVILGAIVGLAGIGVDVGPLIAGAGLIGVALSLASQNLIKDAINGFLILAEDQFSVGDAIAVGNLTGRVEALTLRVTKLRDAEQRLIVIPNSEIRTVANLSNHYSQADLRIPIAYGADLDQALAILNQLSDDLAADPQWSEILLDRPQVLGIDEFSASGSMVRVWIRTTPLQQWGAAREFRRRVAIAFNAAQIGLAGQAEAPVPIVPLETEGNGARDRAEDRDNAERDTLAQQSQPRNPDPATITTTTTTTTTTNKSPKSDSNGQGAHHAHASRDRDGGDPSPISPIADRSTASVPNPGADLDAGPIDPSAKTS</sequence>
<feature type="compositionally biased region" description="Polar residues" evidence="7">
    <location>
        <begin position="653"/>
        <end position="663"/>
    </location>
</feature>
<evidence type="ECO:0000259" key="9">
    <source>
        <dbReference type="Pfam" id="PF00924"/>
    </source>
</evidence>
<dbReference type="SUPFAM" id="SSF82861">
    <property type="entry name" value="Mechanosensitive channel protein MscS (YggB), transmembrane region"/>
    <property type="match status" value="1"/>
</dbReference>
<gene>
    <name evidence="11" type="ORF">VPK24_14735</name>
</gene>
<evidence type="ECO:0000256" key="3">
    <source>
        <dbReference type="ARBA" id="ARBA00022475"/>
    </source>
</evidence>
<dbReference type="RefSeq" id="WP_393014507.1">
    <property type="nucleotide sequence ID" value="NZ_JAZAQF010000086.1"/>
</dbReference>
<dbReference type="Pfam" id="PF21082">
    <property type="entry name" value="MS_channel_3rd"/>
    <property type="match status" value="1"/>
</dbReference>
<dbReference type="SUPFAM" id="SSF82689">
    <property type="entry name" value="Mechanosensitive channel protein MscS (YggB), C-terminal domain"/>
    <property type="match status" value="1"/>
</dbReference>
<organism evidence="11 12">
    <name type="scientific">Limnothrix redekei LRLZ20PSL1</name>
    <dbReference type="NCBI Taxonomy" id="3112953"/>
    <lineage>
        <taxon>Bacteria</taxon>
        <taxon>Bacillati</taxon>
        <taxon>Cyanobacteriota</taxon>
        <taxon>Cyanophyceae</taxon>
        <taxon>Pseudanabaenales</taxon>
        <taxon>Pseudanabaenaceae</taxon>
        <taxon>Limnothrix</taxon>
    </lineage>
</organism>
<dbReference type="SUPFAM" id="SSF50182">
    <property type="entry name" value="Sm-like ribonucleoproteins"/>
    <property type="match status" value="1"/>
</dbReference>
<dbReference type="Gene3D" id="3.30.70.100">
    <property type="match status" value="1"/>
</dbReference>
<accession>A0ABW7CFP5</accession>
<evidence type="ECO:0000256" key="4">
    <source>
        <dbReference type="ARBA" id="ARBA00022692"/>
    </source>
</evidence>
<dbReference type="Gene3D" id="2.30.30.60">
    <property type="match status" value="1"/>
</dbReference>
<proteinExistence type="inferred from homology"/>
<feature type="domain" description="Mechanosensitive ion channel MscS C-terminal" evidence="10">
    <location>
        <begin position="506"/>
        <end position="591"/>
    </location>
</feature>
<dbReference type="InterPro" id="IPR011014">
    <property type="entry name" value="MscS_channel_TM-2"/>
</dbReference>
<reference evidence="12" key="1">
    <citation type="journal article" date="2024" name="Algal Res.">
        <title>Biochemical, toxicological and genomic investigation of a high-biomass producing Limnothrix strain isolated from Italian shallow drinking water reservoir.</title>
        <authorList>
            <person name="Simonazzi M."/>
            <person name="Shishido T.K."/>
            <person name="Delbaje E."/>
            <person name="Wahlsten M."/>
            <person name="Fewer D.P."/>
            <person name="Sivonen K."/>
            <person name="Pezzolesi L."/>
            <person name="Pistocchi R."/>
        </authorList>
    </citation>
    <scope>NUCLEOTIDE SEQUENCE [LARGE SCALE GENOMIC DNA]</scope>
    <source>
        <strain evidence="12">LRLZ20PSL1</strain>
    </source>
</reference>
<dbReference type="InterPro" id="IPR049278">
    <property type="entry name" value="MS_channel_C"/>
</dbReference>
<evidence type="ECO:0000256" key="1">
    <source>
        <dbReference type="ARBA" id="ARBA00004651"/>
    </source>
</evidence>
<dbReference type="Gene3D" id="1.10.287.1260">
    <property type="match status" value="1"/>
</dbReference>
<feature type="compositionally biased region" description="Low complexity" evidence="7">
    <location>
        <begin position="641"/>
        <end position="652"/>
    </location>
</feature>
<keyword evidence="3" id="KW-1003">Cell membrane</keyword>
<dbReference type="InterPro" id="IPR006685">
    <property type="entry name" value="MscS_channel_2nd"/>
</dbReference>
<keyword evidence="6 8" id="KW-0472">Membrane</keyword>
<feature type="transmembrane region" description="Helical" evidence="8">
    <location>
        <begin position="296"/>
        <end position="318"/>
    </location>
</feature>
<feature type="transmembrane region" description="Helical" evidence="8">
    <location>
        <begin position="338"/>
        <end position="359"/>
    </location>
</feature>
<dbReference type="PANTHER" id="PTHR30460">
    <property type="entry name" value="MODERATE CONDUCTANCE MECHANOSENSITIVE CHANNEL YBIO"/>
    <property type="match status" value="1"/>
</dbReference>